<dbReference type="EMBL" id="JAWMAJ010000149">
    <property type="protein sequence ID" value="MDV7220910.1"/>
    <property type="molecule type" value="Genomic_DNA"/>
</dbReference>
<feature type="transmembrane region" description="Helical" evidence="1">
    <location>
        <begin position="38"/>
        <end position="62"/>
    </location>
</feature>
<keyword evidence="3" id="KW-1185">Reference proteome</keyword>
<dbReference type="Proteomes" id="UP001187346">
    <property type="component" value="Unassembled WGS sequence"/>
</dbReference>
<accession>A0ABU4FNR8</accession>
<protein>
    <recommendedName>
        <fullName evidence="4">Integral membrane protein</fullName>
    </recommendedName>
</protein>
<evidence type="ECO:0000256" key="1">
    <source>
        <dbReference type="SAM" id="Phobius"/>
    </source>
</evidence>
<evidence type="ECO:0000313" key="3">
    <source>
        <dbReference type="Proteomes" id="UP001187346"/>
    </source>
</evidence>
<keyword evidence="1" id="KW-0812">Transmembrane</keyword>
<organism evidence="2 3">
    <name type="scientific">Streptomyces prunicolor</name>
    <dbReference type="NCBI Taxonomy" id="67348"/>
    <lineage>
        <taxon>Bacteria</taxon>
        <taxon>Bacillati</taxon>
        <taxon>Actinomycetota</taxon>
        <taxon>Actinomycetes</taxon>
        <taxon>Kitasatosporales</taxon>
        <taxon>Streptomycetaceae</taxon>
        <taxon>Streptomyces</taxon>
    </lineage>
</organism>
<sequence length="164" mass="18362">MDAENRFETRTTFLLLRLEWLGGLAVCSVLAVRHFSEIRWAVFIALFVVIDAIGYLPGALAFRRSRDGRISRWYFVAYNTMHSLVTAGVVAGLWAVLVKPEWALLALPLHLLGDRALFGNSLKPFGVLFEPHPHPAYVDFERAYSNSTGENSGESRRGADAVRL</sequence>
<evidence type="ECO:0008006" key="4">
    <source>
        <dbReference type="Google" id="ProtNLM"/>
    </source>
</evidence>
<name>A0ABU4FNR8_9ACTN</name>
<evidence type="ECO:0000313" key="2">
    <source>
        <dbReference type="EMBL" id="MDV7220910.1"/>
    </source>
</evidence>
<reference evidence="2 3" key="1">
    <citation type="submission" date="2023-10" db="EMBL/GenBank/DDBJ databases">
        <title>Characterization of rhizosphere-enriched actinobacteria from wheat plants lab-grown on chernevaya soil.</title>
        <authorList>
            <person name="Tikhonova E.N."/>
            <person name="Konopkin A."/>
            <person name="Kravchenko I.K."/>
        </authorList>
    </citation>
    <scope>NUCLEOTIDE SEQUENCE [LARGE SCALE GENOMIC DNA]</scope>
    <source>
        <strain evidence="2 3">RR29</strain>
    </source>
</reference>
<keyword evidence="1" id="KW-1133">Transmembrane helix</keyword>
<dbReference type="RefSeq" id="WP_317774338.1">
    <property type="nucleotide sequence ID" value="NZ_JAWMAJ010000149.1"/>
</dbReference>
<gene>
    <name evidence="2" type="ORF">R5A26_33720</name>
</gene>
<proteinExistence type="predicted"/>
<keyword evidence="1" id="KW-0472">Membrane</keyword>
<feature type="transmembrane region" description="Helical" evidence="1">
    <location>
        <begin position="12"/>
        <end position="32"/>
    </location>
</feature>
<comment type="caution">
    <text evidence="2">The sequence shown here is derived from an EMBL/GenBank/DDBJ whole genome shotgun (WGS) entry which is preliminary data.</text>
</comment>
<feature type="transmembrane region" description="Helical" evidence="1">
    <location>
        <begin position="74"/>
        <end position="97"/>
    </location>
</feature>